<dbReference type="PANTHER" id="PTHR42801">
    <property type="entry name" value="THIOREDOXIN-DEPENDENT PEROXIDE REDUCTASE"/>
    <property type="match status" value="1"/>
</dbReference>
<dbReference type="PANTHER" id="PTHR42801:SF7">
    <property type="entry name" value="SLL1159 PROTEIN"/>
    <property type="match status" value="1"/>
</dbReference>
<dbReference type="InterPro" id="IPR013766">
    <property type="entry name" value="Thioredoxin_domain"/>
</dbReference>
<dbReference type="InterPro" id="IPR000866">
    <property type="entry name" value="AhpC/TSA"/>
</dbReference>
<evidence type="ECO:0000256" key="9">
    <source>
        <dbReference type="ARBA" id="ARBA00038489"/>
    </source>
</evidence>
<evidence type="ECO:0000256" key="1">
    <source>
        <dbReference type="ARBA" id="ARBA00003330"/>
    </source>
</evidence>
<evidence type="ECO:0000256" key="5">
    <source>
        <dbReference type="ARBA" id="ARBA00023002"/>
    </source>
</evidence>
<feature type="domain" description="Thioredoxin" evidence="12">
    <location>
        <begin position="44"/>
        <end position="210"/>
    </location>
</feature>
<keyword evidence="6" id="KW-1015">Disulfide bond</keyword>
<keyword evidence="14" id="KW-1185">Reference proteome</keyword>
<keyword evidence="4" id="KW-0049">Antioxidant</keyword>
<proteinExistence type="inferred from homology"/>
<dbReference type="GO" id="GO:0005737">
    <property type="term" value="C:cytoplasm"/>
    <property type="evidence" value="ECO:0007669"/>
    <property type="project" value="TreeGrafter"/>
</dbReference>
<evidence type="ECO:0000256" key="2">
    <source>
        <dbReference type="ARBA" id="ARBA00013017"/>
    </source>
</evidence>
<evidence type="ECO:0000256" key="8">
    <source>
        <dbReference type="ARBA" id="ARBA00032824"/>
    </source>
</evidence>
<gene>
    <name evidence="13" type="primary">bcp_2</name>
    <name evidence="13" type="ORF">NCTC11179_02383</name>
</gene>
<evidence type="ECO:0000256" key="7">
    <source>
        <dbReference type="ARBA" id="ARBA00023284"/>
    </source>
</evidence>
<comment type="function">
    <text evidence="1">Thiol-specific peroxidase that catalyzes the reduction of hydrogen peroxide and organic hydroperoxides to water and alcohols, respectively. Plays a role in cell protection against oxidative stress by detoxifying peroxides and as sensor of hydrogen peroxide-mediated signaling events.</text>
</comment>
<dbReference type="Proteomes" id="UP000255024">
    <property type="component" value="Unassembled WGS sequence"/>
</dbReference>
<reference evidence="13 14" key="1">
    <citation type="submission" date="2018-06" db="EMBL/GenBank/DDBJ databases">
        <authorList>
            <consortium name="Pathogen Informatics"/>
            <person name="Doyle S."/>
        </authorList>
    </citation>
    <scope>NUCLEOTIDE SEQUENCE [LARGE SCALE GENOMIC DNA]</scope>
    <source>
        <strain evidence="13 14">NCTC11179</strain>
    </source>
</reference>
<accession>A0A378U1N3</accession>
<organism evidence="13 14">
    <name type="scientific">Myroides odoratus</name>
    <name type="common">Flavobacterium odoratum</name>
    <dbReference type="NCBI Taxonomy" id="256"/>
    <lineage>
        <taxon>Bacteria</taxon>
        <taxon>Pseudomonadati</taxon>
        <taxon>Bacteroidota</taxon>
        <taxon>Flavobacteriia</taxon>
        <taxon>Flavobacteriales</taxon>
        <taxon>Flavobacteriaceae</taxon>
        <taxon>Myroides</taxon>
    </lineage>
</organism>
<dbReference type="AlphaFoldDB" id="A0A378U1N3"/>
<dbReference type="InterPro" id="IPR036249">
    <property type="entry name" value="Thioredoxin-like_sf"/>
</dbReference>
<sequence length="210" mass="23484">MTTLVQQIEALNENLASQLPPEILEAFGQSIADLKSQGLENQAPKVGQVFPNFKLPNTFNQPVELKELLKKGNVILAFFRGNWCPYCNLELKALQDRLHDLKGATLVAISPQMATYNEELKNNHALGFDVLTDPDNSLAKQLGISFPLQDFVLPIYQNLGITLSSFNENENNELPVPAVFVLDQTGTITYTFIDSNYMNRVDIDEIIKSL</sequence>
<evidence type="ECO:0000313" key="14">
    <source>
        <dbReference type="Proteomes" id="UP000255024"/>
    </source>
</evidence>
<evidence type="ECO:0000259" key="12">
    <source>
        <dbReference type="PROSITE" id="PS51352"/>
    </source>
</evidence>
<keyword evidence="3 13" id="KW-0575">Peroxidase</keyword>
<name>A0A378U1N3_MYROD</name>
<dbReference type="PROSITE" id="PS51352">
    <property type="entry name" value="THIOREDOXIN_2"/>
    <property type="match status" value="1"/>
</dbReference>
<evidence type="ECO:0000256" key="3">
    <source>
        <dbReference type="ARBA" id="ARBA00022559"/>
    </source>
</evidence>
<evidence type="ECO:0000256" key="11">
    <source>
        <dbReference type="ARBA" id="ARBA00049091"/>
    </source>
</evidence>
<dbReference type="EMBL" id="UGQL01000002">
    <property type="protein sequence ID" value="STZ68901.1"/>
    <property type="molecule type" value="Genomic_DNA"/>
</dbReference>
<evidence type="ECO:0000313" key="13">
    <source>
        <dbReference type="EMBL" id="STZ68901.1"/>
    </source>
</evidence>
<evidence type="ECO:0000256" key="10">
    <source>
        <dbReference type="ARBA" id="ARBA00042639"/>
    </source>
</evidence>
<dbReference type="GO" id="GO:0034599">
    <property type="term" value="P:cellular response to oxidative stress"/>
    <property type="evidence" value="ECO:0007669"/>
    <property type="project" value="TreeGrafter"/>
</dbReference>
<dbReference type="RefSeq" id="WP_115091765.1">
    <property type="nucleotide sequence ID" value="NZ_CP068107.1"/>
</dbReference>
<keyword evidence="5 13" id="KW-0560">Oxidoreductase</keyword>
<keyword evidence="7" id="KW-0676">Redox-active center</keyword>
<dbReference type="InterPro" id="IPR050924">
    <property type="entry name" value="Peroxiredoxin_BCP/PrxQ"/>
</dbReference>
<comment type="catalytic activity">
    <reaction evidence="11">
        <text>a hydroperoxide + [thioredoxin]-dithiol = an alcohol + [thioredoxin]-disulfide + H2O</text>
        <dbReference type="Rhea" id="RHEA:62620"/>
        <dbReference type="Rhea" id="RHEA-COMP:10698"/>
        <dbReference type="Rhea" id="RHEA-COMP:10700"/>
        <dbReference type="ChEBI" id="CHEBI:15377"/>
        <dbReference type="ChEBI" id="CHEBI:29950"/>
        <dbReference type="ChEBI" id="CHEBI:30879"/>
        <dbReference type="ChEBI" id="CHEBI:35924"/>
        <dbReference type="ChEBI" id="CHEBI:50058"/>
        <dbReference type="EC" id="1.11.1.24"/>
    </reaction>
</comment>
<evidence type="ECO:0000256" key="4">
    <source>
        <dbReference type="ARBA" id="ARBA00022862"/>
    </source>
</evidence>
<protein>
    <recommendedName>
        <fullName evidence="2">thioredoxin-dependent peroxiredoxin</fullName>
        <ecNumber evidence="2">1.11.1.24</ecNumber>
    </recommendedName>
    <alternativeName>
        <fullName evidence="8">Thioredoxin peroxidase</fullName>
    </alternativeName>
    <alternativeName>
        <fullName evidence="10">Thioredoxin-dependent peroxiredoxin Bcp</fullName>
    </alternativeName>
</protein>
<dbReference type="EC" id="1.11.1.24" evidence="2"/>
<evidence type="ECO:0000256" key="6">
    <source>
        <dbReference type="ARBA" id="ARBA00023157"/>
    </source>
</evidence>
<dbReference type="Gene3D" id="3.40.30.10">
    <property type="entry name" value="Glutaredoxin"/>
    <property type="match status" value="1"/>
</dbReference>
<comment type="similarity">
    <text evidence="9">Belongs to the peroxiredoxin family. BCP/PrxQ subfamily.</text>
</comment>
<dbReference type="SUPFAM" id="SSF52833">
    <property type="entry name" value="Thioredoxin-like"/>
    <property type="match status" value="1"/>
</dbReference>
<dbReference type="GO" id="GO:0008379">
    <property type="term" value="F:thioredoxin peroxidase activity"/>
    <property type="evidence" value="ECO:0007669"/>
    <property type="project" value="TreeGrafter"/>
</dbReference>
<dbReference type="Pfam" id="PF00578">
    <property type="entry name" value="AhpC-TSA"/>
    <property type="match status" value="1"/>
</dbReference>
<dbReference type="GO" id="GO:0045454">
    <property type="term" value="P:cell redox homeostasis"/>
    <property type="evidence" value="ECO:0007669"/>
    <property type="project" value="TreeGrafter"/>
</dbReference>
<dbReference type="CDD" id="cd02970">
    <property type="entry name" value="PRX_like2"/>
    <property type="match status" value="1"/>
</dbReference>